<dbReference type="RefSeq" id="WP_066733037.1">
    <property type="nucleotide sequence ID" value="NZ_JAJCIQ010000008.1"/>
</dbReference>
<dbReference type="PRINTS" id="PR00039">
    <property type="entry name" value="HTHLYSR"/>
</dbReference>
<dbReference type="Pfam" id="PF00126">
    <property type="entry name" value="HTH_1"/>
    <property type="match status" value="1"/>
</dbReference>
<evidence type="ECO:0000259" key="5">
    <source>
        <dbReference type="PROSITE" id="PS50931"/>
    </source>
</evidence>
<dbReference type="Gene3D" id="3.40.190.10">
    <property type="entry name" value="Periplasmic binding protein-like II"/>
    <property type="match status" value="2"/>
</dbReference>
<reference evidence="6 7" key="1">
    <citation type="submission" date="2021-10" db="EMBL/GenBank/DDBJ databases">
        <title>Collection of gut derived symbiotic bacterial strains cultured from healthy donors.</title>
        <authorList>
            <person name="Lin H."/>
            <person name="Littmann E."/>
            <person name="Kohout C."/>
            <person name="Pamer E.G."/>
        </authorList>
    </citation>
    <scope>NUCLEOTIDE SEQUENCE [LARGE SCALE GENOMIC DNA]</scope>
    <source>
        <strain evidence="6 7">DFI.1.165</strain>
    </source>
</reference>
<dbReference type="InterPro" id="IPR036388">
    <property type="entry name" value="WH-like_DNA-bd_sf"/>
</dbReference>
<gene>
    <name evidence="6" type="ORF">LIZ65_11925</name>
</gene>
<evidence type="ECO:0000313" key="6">
    <source>
        <dbReference type="EMBL" id="MCB7388001.1"/>
    </source>
</evidence>
<keyword evidence="3" id="KW-0238">DNA-binding</keyword>
<organism evidence="6 7">
    <name type="scientific">Bariatricus massiliensis</name>
    <dbReference type="NCBI Taxonomy" id="1745713"/>
    <lineage>
        <taxon>Bacteria</taxon>
        <taxon>Bacillati</taxon>
        <taxon>Bacillota</taxon>
        <taxon>Clostridia</taxon>
        <taxon>Lachnospirales</taxon>
        <taxon>Lachnospiraceae</taxon>
        <taxon>Bariatricus</taxon>
    </lineage>
</organism>
<accession>A0ABS8DHY6</accession>
<dbReference type="InterPro" id="IPR000847">
    <property type="entry name" value="LysR_HTH_N"/>
</dbReference>
<keyword evidence="7" id="KW-1185">Reference proteome</keyword>
<dbReference type="Gene3D" id="1.10.10.10">
    <property type="entry name" value="Winged helix-like DNA-binding domain superfamily/Winged helix DNA-binding domain"/>
    <property type="match status" value="1"/>
</dbReference>
<evidence type="ECO:0000256" key="4">
    <source>
        <dbReference type="ARBA" id="ARBA00023163"/>
    </source>
</evidence>
<evidence type="ECO:0000256" key="1">
    <source>
        <dbReference type="ARBA" id="ARBA00009437"/>
    </source>
</evidence>
<proteinExistence type="inferred from homology"/>
<comment type="caution">
    <text evidence="6">The sequence shown here is derived from an EMBL/GenBank/DDBJ whole genome shotgun (WGS) entry which is preliminary data.</text>
</comment>
<name>A0ABS8DHY6_9FIRM</name>
<feature type="domain" description="HTH lysR-type" evidence="5">
    <location>
        <begin position="1"/>
        <end position="58"/>
    </location>
</feature>
<dbReference type="InterPro" id="IPR005119">
    <property type="entry name" value="LysR_subst-bd"/>
</dbReference>
<dbReference type="Proteomes" id="UP001299546">
    <property type="component" value="Unassembled WGS sequence"/>
</dbReference>
<evidence type="ECO:0000256" key="3">
    <source>
        <dbReference type="ARBA" id="ARBA00023125"/>
    </source>
</evidence>
<dbReference type="PANTHER" id="PTHR30126:SF39">
    <property type="entry name" value="HTH-TYPE TRANSCRIPTIONAL REGULATOR CYSL"/>
    <property type="match status" value="1"/>
</dbReference>
<dbReference type="SUPFAM" id="SSF53850">
    <property type="entry name" value="Periplasmic binding protein-like II"/>
    <property type="match status" value="1"/>
</dbReference>
<dbReference type="SUPFAM" id="SSF46785">
    <property type="entry name" value="Winged helix' DNA-binding domain"/>
    <property type="match status" value="1"/>
</dbReference>
<protein>
    <submittedName>
        <fullName evidence="6">LysR family transcriptional regulator</fullName>
    </submittedName>
</protein>
<dbReference type="Pfam" id="PF03466">
    <property type="entry name" value="LysR_substrate"/>
    <property type="match status" value="1"/>
</dbReference>
<dbReference type="InterPro" id="IPR036390">
    <property type="entry name" value="WH_DNA-bd_sf"/>
</dbReference>
<evidence type="ECO:0000313" key="7">
    <source>
        <dbReference type="Proteomes" id="UP001299546"/>
    </source>
</evidence>
<comment type="similarity">
    <text evidence="1">Belongs to the LysR transcriptional regulatory family.</text>
</comment>
<keyword evidence="4" id="KW-0804">Transcription</keyword>
<dbReference type="EMBL" id="JAJCIS010000007">
    <property type="protein sequence ID" value="MCB7388001.1"/>
    <property type="molecule type" value="Genomic_DNA"/>
</dbReference>
<keyword evidence="2" id="KW-0805">Transcription regulation</keyword>
<dbReference type="PROSITE" id="PS50931">
    <property type="entry name" value="HTH_LYSR"/>
    <property type="match status" value="1"/>
</dbReference>
<sequence>MQDFRMETFLAVCEYMNFTKAAQKLGLTQPAVSQHIHYLENEYQVQLFSLNGRRVQLTEAGKMLKSAALSIKHDEIHLKNKMKRTGEKKKEYLFGATLTVAEYILPQRLVEFHRLHPESKISMHVGNTKELREKIDSGELDFAVVEGYFPKEDYESIHFSSENYLPVCIGEKAERYRGADMRELLDETLIVREEGSGTREVLEKILAEQSLCIQDFKNVLEIGNISVIKMLAIEGCGITFLYEAAVAEEIKRHKLRRIALSDWNYSHNIMFIFRKGSIFKEDYRDIFEQLNGTK</sequence>
<evidence type="ECO:0000256" key="2">
    <source>
        <dbReference type="ARBA" id="ARBA00023015"/>
    </source>
</evidence>
<dbReference type="PANTHER" id="PTHR30126">
    <property type="entry name" value="HTH-TYPE TRANSCRIPTIONAL REGULATOR"/>
    <property type="match status" value="1"/>
</dbReference>